<dbReference type="Gene3D" id="3.40.30.10">
    <property type="entry name" value="Glutaredoxin"/>
    <property type="match status" value="1"/>
</dbReference>
<dbReference type="PANTHER" id="PTHR12151">
    <property type="entry name" value="ELECTRON TRANSPORT PROTIN SCO1/SENC FAMILY MEMBER"/>
    <property type="match status" value="1"/>
</dbReference>
<dbReference type="Pfam" id="PF02630">
    <property type="entry name" value="SCO1-SenC"/>
    <property type="match status" value="1"/>
</dbReference>
<gene>
    <name evidence="6" type="ORF">E9531_09070</name>
</gene>
<evidence type="ECO:0000259" key="5">
    <source>
        <dbReference type="PROSITE" id="PS51352"/>
    </source>
</evidence>
<dbReference type="InterPro" id="IPR036249">
    <property type="entry name" value="Thioredoxin-like_sf"/>
</dbReference>
<protein>
    <submittedName>
        <fullName evidence="6">SCO family protein</fullName>
    </submittedName>
</protein>
<feature type="disulfide bond" description="Redox-active" evidence="4">
    <location>
        <begin position="100"/>
        <end position="104"/>
    </location>
</feature>
<dbReference type="InterPro" id="IPR003782">
    <property type="entry name" value="SCO1/SenC"/>
</dbReference>
<name>A0A4S8F4S7_9BURK</name>
<proteinExistence type="inferred from homology"/>
<feature type="binding site" evidence="3">
    <location>
        <position position="104"/>
    </location>
    <ligand>
        <name>Cu cation</name>
        <dbReference type="ChEBI" id="CHEBI:23378"/>
    </ligand>
</feature>
<dbReference type="InterPro" id="IPR013766">
    <property type="entry name" value="Thioredoxin_domain"/>
</dbReference>
<dbReference type="PANTHER" id="PTHR12151:SF25">
    <property type="entry name" value="LINALOOL DEHYDRATASE_ISOMERASE DOMAIN-CONTAINING PROTEIN"/>
    <property type="match status" value="1"/>
</dbReference>
<dbReference type="EMBL" id="STFG01000008">
    <property type="protein sequence ID" value="THU01505.1"/>
    <property type="molecule type" value="Genomic_DNA"/>
</dbReference>
<dbReference type="GO" id="GO:0046872">
    <property type="term" value="F:metal ion binding"/>
    <property type="evidence" value="ECO:0007669"/>
    <property type="project" value="UniProtKB-KW"/>
</dbReference>
<evidence type="ECO:0000256" key="2">
    <source>
        <dbReference type="ARBA" id="ARBA00023008"/>
    </source>
</evidence>
<feature type="binding site" evidence="3">
    <location>
        <position position="100"/>
    </location>
    <ligand>
        <name>Cu cation</name>
        <dbReference type="ChEBI" id="CHEBI:23378"/>
    </ligand>
</feature>
<feature type="domain" description="Thioredoxin" evidence="5">
    <location>
        <begin position="62"/>
        <end position="223"/>
    </location>
</feature>
<dbReference type="Proteomes" id="UP000308917">
    <property type="component" value="Unassembled WGS sequence"/>
</dbReference>
<keyword evidence="3" id="KW-0479">Metal-binding</keyword>
<evidence type="ECO:0000313" key="7">
    <source>
        <dbReference type="Proteomes" id="UP000308917"/>
    </source>
</evidence>
<organism evidence="6 7">
    <name type="scientific">Lampropedia puyangensis</name>
    <dbReference type="NCBI Taxonomy" id="1330072"/>
    <lineage>
        <taxon>Bacteria</taxon>
        <taxon>Pseudomonadati</taxon>
        <taxon>Pseudomonadota</taxon>
        <taxon>Betaproteobacteria</taxon>
        <taxon>Burkholderiales</taxon>
        <taxon>Comamonadaceae</taxon>
        <taxon>Lampropedia</taxon>
    </lineage>
</organism>
<reference evidence="6 7" key="1">
    <citation type="journal article" date="2015" name="Antonie Van Leeuwenhoek">
        <title>Lampropedia puyangensis sp. nov., isolated from symptomatic bark of Populus ? euramericana canker and emended description of Lampropedia hyalina (Ehrenberg 1832) Lee et al. 2004.</title>
        <authorList>
            <person name="Li Y."/>
            <person name="Wang T."/>
            <person name="Piao C.G."/>
            <person name="Wang L.F."/>
            <person name="Tian G.Z."/>
            <person name="Zhu T.H."/>
            <person name="Guo M.W."/>
        </authorList>
    </citation>
    <scope>NUCLEOTIDE SEQUENCE [LARGE SCALE GENOMIC DNA]</scope>
    <source>
        <strain evidence="6 7">2-bin</strain>
    </source>
</reference>
<comment type="caution">
    <text evidence="6">The sequence shown here is derived from an EMBL/GenBank/DDBJ whole genome shotgun (WGS) entry which is preliminary data.</text>
</comment>
<dbReference type="AlphaFoldDB" id="A0A4S8F4S7"/>
<feature type="binding site" evidence="3">
    <location>
        <position position="188"/>
    </location>
    <ligand>
        <name>Cu cation</name>
        <dbReference type="ChEBI" id="CHEBI:23378"/>
    </ligand>
</feature>
<sequence length="225" mass="24666">MALGWSVRGFAGGPFSGDWWGAVVRLQLPLLRFCFVVLLAAGLWGCQQDDAPRPAAFHGIDVTGASYAKDWSMPDANGQIRSLADFAGNAVYVFFGFAQCPDVCPTTMLEMAEVKRQLDSDAGRFQVVFVTVDPERDTPDVMRAYLSSFDEQAVALIGSAEQLAQMAKDFKVIYQKVPSDRGGYTMNHTAAGFLYDPQGRLRLYMRYGTPVSDVLADVQQLLAGQ</sequence>
<accession>A0A4S8F4S7</accession>
<keyword evidence="4" id="KW-1015">Disulfide bond</keyword>
<dbReference type="RefSeq" id="WP_136573440.1">
    <property type="nucleotide sequence ID" value="NZ_STFG01000008.1"/>
</dbReference>
<keyword evidence="7" id="KW-1185">Reference proteome</keyword>
<dbReference type="CDD" id="cd02968">
    <property type="entry name" value="SCO"/>
    <property type="match status" value="1"/>
</dbReference>
<evidence type="ECO:0000256" key="1">
    <source>
        <dbReference type="ARBA" id="ARBA00010996"/>
    </source>
</evidence>
<keyword evidence="2 3" id="KW-0186">Copper</keyword>
<evidence type="ECO:0000256" key="4">
    <source>
        <dbReference type="PIRSR" id="PIRSR603782-2"/>
    </source>
</evidence>
<dbReference type="FunFam" id="3.40.30.10:FF:000013">
    <property type="entry name" value="Blast:Protein SCO1 homolog, mitochondrial"/>
    <property type="match status" value="1"/>
</dbReference>
<evidence type="ECO:0000313" key="6">
    <source>
        <dbReference type="EMBL" id="THU01505.1"/>
    </source>
</evidence>
<evidence type="ECO:0000256" key="3">
    <source>
        <dbReference type="PIRSR" id="PIRSR603782-1"/>
    </source>
</evidence>
<dbReference type="SUPFAM" id="SSF52833">
    <property type="entry name" value="Thioredoxin-like"/>
    <property type="match status" value="1"/>
</dbReference>
<dbReference type="OrthoDB" id="9790194at2"/>
<dbReference type="PROSITE" id="PS51352">
    <property type="entry name" value="THIOREDOXIN_2"/>
    <property type="match status" value="1"/>
</dbReference>
<comment type="similarity">
    <text evidence="1">Belongs to the SCO1/2 family.</text>
</comment>